<organism evidence="2 3">
    <name type="scientific">Babesia caballi</name>
    <dbReference type="NCBI Taxonomy" id="5871"/>
    <lineage>
        <taxon>Eukaryota</taxon>
        <taxon>Sar</taxon>
        <taxon>Alveolata</taxon>
        <taxon>Apicomplexa</taxon>
        <taxon>Aconoidasida</taxon>
        <taxon>Piroplasmida</taxon>
        <taxon>Babesiidae</taxon>
        <taxon>Babesia</taxon>
    </lineage>
</organism>
<reference evidence="2 3" key="1">
    <citation type="submission" date="2021-06" db="EMBL/GenBank/DDBJ databases">
        <title>Genome sequence of Babesia caballi.</title>
        <authorList>
            <person name="Yamagishi J."/>
            <person name="Kidaka T."/>
            <person name="Ochi A."/>
        </authorList>
    </citation>
    <scope>NUCLEOTIDE SEQUENCE [LARGE SCALE GENOMIC DNA]</scope>
    <source>
        <strain evidence="2">USDA-D6B2</strain>
    </source>
</reference>
<dbReference type="GeneID" id="94197624"/>
<proteinExistence type="predicted"/>
<evidence type="ECO:0000313" key="3">
    <source>
        <dbReference type="Proteomes" id="UP001497744"/>
    </source>
</evidence>
<evidence type="ECO:0000313" key="2">
    <source>
        <dbReference type="EMBL" id="GIX66143.1"/>
    </source>
</evidence>
<dbReference type="AlphaFoldDB" id="A0AAV4M1T4"/>
<dbReference type="EMBL" id="BPLF01000006">
    <property type="protein sequence ID" value="GIX66143.1"/>
    <property type="molecule type" value="Genomic_DNA"/>
</dbReference>
<dbReference type="Proteomes" id="UP001497744">
    <property type="component" value="Unassembled WGS sequence"/>
</dbReference>
<dbReference type="RefSeq" id="XP_067718212.1">
    <property type="nucleotide sequence ID" value="XM_067862111.1"/>
</dbReference>
<keyword evidence="1" id="KW-0812">Transmembrane</keyword>
<accession>A0AAV4M1T4</accession>
<keyword evidence="1" id="KW-0472">Membrane</keyword>
<keyword evidence="3" id="KW-1185">Reference proteome</keyword>
<comment type="caution">
    <text evidence="2">The sequence shown here is derived from an EMBL/GenBank/DDBJ whole genome shotgun (WGS) entry which is preliminary data.</text>
</comment>
<protein>
    <submittedName>
        <fullName evidence="2">Uncharacterized protein</fullName>
    </submittedName>
</protein>
<name>A0AAV4M1T4_BABCB</name>
<evidence type="ECO:0000256" key="1">
    <source>
        <dbReference type="SAM" id="Phobius"/>
    </source>
</evidence>
<feature type="transmembrane region" description="Helical" evidence="1">
    <location>
        <begin position="163"/>
        <end position="183"/>
    </location>
</feature>
<gene>
    <name evidence="2" type="ORF">BcabD6B2_55790</name>
</gene>
<sequence>MPAGKSLTTPPTNLKEAIDWVIQIKNDNNAINDLAKALEELLKHDDSEVAVKVLENYRLASQSVIEKLTPQKSERYFVHTALNNLSQGLKPFPSGSAAVSREKAERWVSSVGKSDLETLIGNLANGLKTFVEKDPGILQNSSATAYKSDAEWKSLKANERRDCAIIFLAIIPLLYTALTYMYWRCSQSPDSEDPFLSWSKQNLSESKGLKKYMEALGYSDKDLKSQNGGTIVSSVMNNLFSGELQKHTSTASSKTYPVFLGQLQKVLDSSPQLTSHPLTSLYFLSYYYIAYPLHGVQSTSPATPSFAGYSGLAALGGGAYGFNLGGLGTFMSALLA</sequence>
<keyword evidence="1" id="KW-1133">Transmembrane helix</keyword>